<dbReference type="Gene3D" id="3.40.50.1820">
    <property type="entry name" value="alpha/beta hydrolase"/>
    <property type="match status" value="1"/>
</dbReference>
<dbReference type="Pfam" id="PF07859">
    <property type="entry name" value="Abhydrolase_3"/>
    <property type="match status" value="1"/>
</dbReference>
<organism evidence="3 4">
    <name type="scientific">Pseudonocardia lutea</name>
    <dbReference type="NCBI Taxonomy" id="2172015"/>
    <lineage>
        <taxon>Bacteria</taxon>
        <taxon>Bacillati</taxon>
        <taxon>Actinomycetota</taxon>
        <taxon>Actinomycetes</taxon>
        <taxon>Pseudonocardiales</taxon>
        <taxon>Pseudonocardiaceae</taxon>
        <taxon>Pseudonocardia</taxon>
    </lineage>
</organism>
<dbReference type="InterPro" id="IPR029058">
    <property type="entry name" value="AB_hydrolase_fold"/>
</dbReference>
<evidence type="ECO:0000259" key="2">
    <source>
        <dbReference type="Pfam" id="PF07859"/>
    </source>
</evidence>
<dbReference type="GO" id="GO:0016787">
    <property type="term" value="F:hydrolase activity"/>
    <property type="evidence" value="ECO:0007669"/>
    <property type="project" value="UniProtKB-KW"/>
</dbReference>
<dbReference type="Proteomes" id="UP001596119">
    <property type="component" value="Unassembled WGS sequence"/>
</dbReference>
<reference evidence="4" key="1">
    <citation type="journal article" date="2019" name="Int. J. Syst. Evol. Microbiol.">
        <title>The Global Catalogue of Microorganisms (GCM) 10K type strain sequencing project: providing services to taxonomists for standard genome sequencing and annotation.</title>
        <authorList>
            <consortium name="The Broad Institute Genomics Platform"/>
            <consortium name="The Broad Institute Genome Sequencing Center for Infectious Disease"/>
            <person name="Wu L."/>
            <person name="Ma J."/>
        </authorList>
    </citation>
    <scope>NUCLEOTIDE SEQUENCE [LARGE SCALE GENOMIC DNA]</scope>
    <source>
        <strain evidence="4">CGMCC 4.7397</strain>
    </source>
</reference>
<accession>A0ABW1I6K5</accession>
<name>A0ABW1I6K5_9PSEU</name>
<dbReference type="EMBL" id="JBHSQK010000015">
    <property type="protein sequence ID" value="MFC5948341.1"/>
    <property type="molecule type" value="Genomic_DNA"/>
</dbReference>
<dbReference type="InterPro" id="IPR050300">
    <property type="entry name" value="GDXG_lipolytic_enzyme"/>
</dbReference>
<proteinExistence type="predicted"/>
<keyword evidence="1 3" id="KW-0378">Hydrolase</keyword>
<evidence type="ECO:0000313" key="3">
    <source>
        <dbReference type="EMBL" id="MFC5948341.1"/>
    </source>
</evidence>
<evidence type="ECO:0000313" key="4">
    <source>
        <dbReference type="Proteomes" id="UP001596119"/>
    </source>
</evidence>
<dbReference type="RefSeq" id="WP_379565397.1">
    <property type="nucleotide sequence ID" value="NZ_JBHSQK010000015.1"/>
</dbReference>
<protein>
    <submittedName>
        <fullName evidence="3">Alpha/beta hydrolase</fullName>
    </submittedName>
</protein>
<gene>
    <name evidence="3" type="ORF">ACFQH9_08640</name>
</gene>
<keyword evidence="4" id="KW-1185">Reference proteome</keyword>
<dbReference type="InterPro" id="IPR013094">
    <property type="entry name" value="AB_hydrolase_3"/>
</dbReference>
<dbReference type="PANTHER" id="PTHR48081:SF8">
    <property type="entry name" value="ALPHA_BETA HYDROLASE FOLD-3 DOMAIN-CONTAINING PROTEIN-RELATED"/>
    <property type="match status" value="1"/>
</dbReference>
<dbReference type="PANTHER" id="PTHR48081">
    <property type="entry name" value="AB HYDROLASE SUPERFAMILY PROTEIN C4A8.06C"/>
    <property type="match status" value="1"/>
</dbReference>
<dbReference type="SUPFAM" id="SSF53474">
    <property type="entry name" value="alpha/beta-Hydrolases"/>
    <property type="match status" value="1"/>
</dbReference>
<sequence>MTTVEYDFDPELAAAIPVLPVLDVSDLPAARATLTELRAQLPAPDETGVTVSEVDVPGPDGAPDVRLRIYRPDGPAGRAGIYDVHGGGFIMGDLDGSHAANVAIARAVGAVLVTVDYRLAPEHPYPAGIEDCYAGLVWFAKHAEEYGVDADRIALHGISAGGGLCAGLALMARDRGGPAIAFQYLGVPEVDDRLETPSMRAFIDTPIWNRPNAVVSWDSYLGEGVPGTDGVPPYAAPARAADLTGLPPAYVSVMAFDPLRDEGIAYALALQAAGVPVELHLFPGTFHGSSLIEDATISRREAAERVAVLRQALGLPRLD</sequence>
<evidence type="ECO:0000256" key="1">
    <source>
        <dbReference type="ARBA" id="ARBA00022801"/>
    </source>
</evidence>
<feature type="domain" description="Alpha/beta hydrolase fold-3" evidence="2">
    <location>
        <begin position="84"/>
        <end position="288"/>
    </location>
</feature>
<comment type="caution">
    <text evidence="3">The sequence shown here is derived from an EMBL/GenBank/DDBJ whole genome shotgun (WGS) entry which is preliminary data.</text>
</comment>